<dbReference type="CDD" id="cd03221">
    <property type="entry name" value="ABCF_EF-3"/>
    <property type="match status" value="2"/>
</dbReference>
<dbReference type="EMBL" id="FNCN01000012">
    <property type="protein sequence ID" value="SDH20232.1"/>
    <property type="molecule type" value="Genomic_DNA"/>
</dbReference>
<accession>A0A1G8AGZ5</accession>
<keyword evidence="1" id="KW-0547">Nucleotide-binding</keyword>
<dbReference type="InterPro" id="IPR032781">
    <property type="entry name" value="ABC_tran_Xtn"/>
</dbReference>
<evidence type="ECO:0000313" key="6">
    <source>
        <dbReference type="EMBL" id="SDH20232.1"/>
    </source>
</evidence>
<dbReference type="InterPro" id="IPR027417">
    <property type="entry name" value="P-loop_NTPase"/>
</dbReference>
<name>A0A1G8AGZ5_9ACTN</name>
<dbReference type="STRING" id="504805.SAMN05421505_112156"/>
<keyword evidence="7" id="KW-1185">Reference proteome</keyword>
<dbReference type="Pfam" id="PF00005">
    <property type="entry name" value="ABC_tran"/>
    <property type="match status" value="2"/>
</dbReference>
<keyword evidence="3" id="KW-0175">Coiled coil</keyword>
<dbReference type="AlphaFoldDB" id="A0A1G8AGZ5"/>
<evidence type="ECO:0000256" key="3">
    <source>
        <dbReference type="SAM" id="Coils"/>
    </source>
</evidence>
<dbReference type="InterPro" id="IPR017871">
    <property type="entry name" value="ABC_transporter-like_CS"/>
</dbReference>
<evidence type="ECO:0000256" key="4">
    <source>
        <dbReference type="SAM" id="MobiDB-lite"/>
    </source>
</evidence>
<gene>
    <name evidence="6" type="ORF">SAMN05421505_112156</name>
</gene>
<feature type="coiled-coil region" evidence="3">
    <location>
        <begin position="534"/>
        <end position="592"/>
    </location>
</feature>
<dbReference type="Gene3D" id="3.40.50.300">
    <property type="entry name" value="P-loop containing nucleotide triphosphate hydrolases"/>
    <property type="match status" value="2"/>
</dbReference>
<dbReference type="GO" id="GO:0016887">
    <property type="term" value="F:ATP hydrolysis activity"/>
    <property type="evidence" value="ECO:0007669"/>
    <property type="project" value="InterPro"/>
</dbReference>
<dbReference type="GO" id="GO:0005524">
    <property type="term" value="F:ATP binding"/>
    <property type="evidence" value="ECO:0007669"/>
    <property type="project" value="UniProtKB-KW"/>
</dbReference>
<dbReference type="Pfam" id="PF12848">
    <property type="entry name" value="ABC_tran_Xtn"/>
    <property type="match status" value="1"/>
</dbReference>
<dbReference type="InterPro" id="IPR003593">
    <property type="entry name" value="AAA+_ATPase"/>
</dbReference>
<dbReference type="PANTHER" id="PTHR42855:SF1">
    <property type="entry name" value="ABC TRANSPORTER DOMAIN-CONTAINING PROTEIN"/>
    <property type="match status" value="1"/>
</dbReference>
<dbReference type="RefSeq" id="WP_093171064.1">
    <property type="nucleotide sequence ID" value="NZ_FNCN01000012.1"/>
</dbReference>
<feature type="region of interest" description="Disordered" evidence="4">
    <location>
        <begin position="503"/>
        <end position="533"/>
    </location>
</feature>
<sequence>MNLVNLESVSHAYGPKPLLSEVSLGVLAGERIGVVGRNGGGKTTLISLVAGAVKPDSGRVTHTRGLRVGFLAQRDLLDPAAAVRDIVLGDRPEHEWAGDQAVREILANLLGDIDLSARAGELSGGERRRTALAKLLIDEHDLIILDEPTNHLDIEAIAWLADHLSARKSALLVVTHDRWFLDAVSTRTWEVVDGRVERYEGGYAAYVLAKAERVRIAAVTEERRQNLMRKEIAWLRRGPPARTSKPKFRIEAAQALIANEPPARDTVELVKFASARLGKTVFDLEDVTLHAGGPAEGPLVLDRCTWQFGPGDRIGLIGVNGSGKSSVLRLLSSSVAPDSGRMVQGKTVKLAHLSQELMELDQNRRVLEVVEEVRKYVKVGKREWTASQLLERLGFKGDAQWKVIGDLSGGERRRLQFLRLIMDEPNVLLLDEPTNDLDIETLNELEDLLDGWPGTLLVVSHDRYFLERVADRCVALLGDGKLAFLPGGVDEYLQRRSQGAALTARAGSGATETAEPGQQAAAPVEASGLSAKEERDLRKELSRLERQLDKFGQREGTIHAKMAETGSDYAALASLDAELKQIAADKELVELEWLEIAERLGG</sequence>
<dbReference type="OrthoDB" id="3207002at2"/>
<dbReference type="InterPro" id="IPR051309">
    <property type="entry name" value="ABCF_ATPase"/>
</dbReference>
<dbReference type="SMART" id="SM00382">
    <property type="entry name" value="AAA"/>
    <property type="match status" value="2"/>
</dbReference>
<feature type="domain" description="ABC transporter" evidence="5">
    <location>
        <begin position="282"/>
        <end position="504"/>
    </location>
</feature>
<feature type="domain" description="ABC transporter" evidence="5">
    <location>
        <begin position="4"/>
        <end position="218"/>
    </location>
</feature>
<evidence type="ECO:0000256" key="1">
    <source>
        <dbReference type="ARBA" id="ARBA00022741"/>
    </source>
</evidence>
<evidence type="ECO:0000259" key="5">
    <source>
        <dbReference type="PROSITE" id="PS50893"/>
    </source>
</evidence>
<proteinExistence type="predicted"/>
<dbReference type="PROSITE" id="PS50893">
    <property type="entry name" value="ABC_TRANSPORTER_2"/>
    <property type="match status" value="2"/>
</dbReference>
<dbReference type="PROSITE" id="PS00211">
    <property type="entry name" value="ABC_TRANSPORTER_1"/>
    <property type="match status" value="1"/>
</dbReference>
<evidence type="ECO:0000313" key="7">
    <source>
        <dbReference type="Proteomes" id="UP000198923"/>
    </source>
</evidence>
<dbReference type="InterPro" id="IPR003439">
    <property type="entry name" value="ABC_transporter-like_ATP-bd"/>
</dbReference>
<keyword evidence="2 6" id="KW-0067">ATP-binding</keyword>
<dbReference type="PANTHER" id="PTHR42855">
    <property type="entry name" value="ABC TRANSPORTER ATP-BINDING SUBUNIT"/>
    <property type="match status" value="1"/>
</dbReference>
<protein>
    <submittedName>
        <fullName evidence="6">ATP-binding cassette, subfamily F, uup</fullName>
    </submittedName>
</protein>
<evidence type="ECO:0000256" key="2">
    <source>
        <dbReference type="ARBA" id="ARBA00022840"/>
    </source>
</evidence>
<dbReference type="SUPFAM" id="SSF52540">
    <property type="entry name" value="P-loop containing nucleoside triphosphate hydrolases"/>
    <property type="match status" value="2"/>
</dbReference>
<reference evidence="6 7" key="1">
    <citation type="submission" date="2016-10" db="EMBL/GenBank/DDBJ databases">
        <authorList>
            <person name="de Groot N.N."/>
        </authorList>
    </citation>
    <scope>NUCLEOTIDE SEQUENCE [LARGE SCALE GENOMIC DNA]</scope>
    <source>
        <strain evidence="6 7">CPCC 201354</strain>
    </source>
</reference>
<organism evidence="6 7">
    <name type="scientific">Sinosporangium album</name>
    <dbReference type="NCBI Taxonomy" id="504805"/>
    <lineage>
        <taxon>Bacteria</taxon>
        <taxon>Bacillati</taxon>
        <taxon>Actinomycetota</taxon>
        <taxon>Actinomycetes</taxon>
        <taxon>Streptosporangiales</taxon>
        <taxon>Streptosporangiaceae</taxon>
        <taxon>Sinosporangium</taxon>
    </lineage>
</organism>
<dbReference type="Proteomes" id="UP000198923">
    <property type="component" value="Unassembled WGS sequence"/>
</dbReference>